<dbReference type="Gene3D" id="3.40.50.300">
    <property type="entry name" value="P-loop containing nucleotide triphosphate hydrolases"/>
    <property type="match status" value="1"/>
</dbReference>
<name>A0ABV5EZC8_9FLAO</name>
<feature type="domain" description="Protein CR006 P-loop" evidence="1">
    <location>
        <begin position="20"/>
        <end position="706"/>
    </location>
</feature>
<dbReference type="Pfam" id="PF13166">
    <property type="entry name" value="AAA_13"/>
    <property type="match status" value="1"/>
</dbReference>
<dbReference type="EMBL" id="JBHMEZ010000003">
    <property type="protein sequence ID" value="MFB9052519.1"/>
    <property type="molecule type" value="Genomic_DNA"/>
</dbReference>
<dbReference type="InterPro" id="IPR026866">
    <property type="entry name" value="CR006_AAA"/>
</dbReference>
<proteinExistence type="predicted"/>
<sequence>MIEKLKIHKTASYSNLVEIEPKEINYFYGSNGVGKSSLSNVIADEDLFPDCSLTWKTTPIETLVYNKSFVKTSFNQSNAIKGVFTLGKDATNAQEFITKAKDKVDALKIAIDGLKKTSSIKEDVLKKKTEETVNKAWSIKVKYESNFKPAFIGFIKSGENFFKKCLLEINNTSTLLTESEIKIKSDKVFSDNLMTYDEIQELDFKELNNYENSYILKTKIIGKEDIEIGKLIHKLDNSDWVKDGVDYMQQTINECPFCQQSINQELRKKIESFFDESYNEQKQELDDFIQSYKIYIANLITKAKSISELEISILDFSILIDKINILEVQFKNNINKLLSKKKTPSLIIELESLEAILKEVSGLVLRFKKEIEENNKTIKNITIEKEKLKSEIWRFVINELEVDLNSYVKRKTEIDKAIQAISKSENEKNTKKLDLEKQIKDKESLATDVIHTVNEINKILNLFGFTNFKLDVTETKGFYKIIREDGSEVKETLSEGEYTFITFLYFYHLIRGSINESGISKDKIVVIDDPISSLDSNILFIVSNLIKTLVKDTRNDTNGIKQIFILTHNVYFFKEVTLKVRDGKWKEESYWIIRKLDNKTQINEHQDNPIKTTYELLWRELDNLENVNTATIFNTLRRILEYYFNILGGLKYEEAINQFEGEEQIICKALISWINDGSHFINDDLVVYVEPESVEKYIKVFKLIFEKMGHKSHFDMMSRSQTEFANA</sequence>
<evidence type="ECO:0000259" key="1">
    <source>
        <dbReference type="Pfam" id="PF13166"/>
    </source>
</evidence>
<dbReference type="InterPro" id="IPR027417">
    <property type="entry name" value="P-loop_NTPase"/>
</dbReference>
<comment type="caution">
    <text evidence="2">The sequence shown here is derived from an EMBL/GenBank/DDBJ whole genome shotgun (WGS) entry which is preliminary data.</text>
</comment>
<organism evidence="2 3">
    <name type="scientific">Formosa undariae</name>
    <dbReference type="NCBI Taxonomy" id="1325436"/>
    <lineage>
        <taxon>Bacteria</taxon>
        <taxon>Pseudomonadati</taxon>
        <taxon>Bacteroidota</taxon>
        <taxon>Flavobacteriia</taxon>
        <taxon>Flavobacteriales</taxon>
        <taxon>Flavobacteriaceae</taxon>
        <taxon>Formosa</taxon>
    </lineage>
</organism>
<dbReference type="RefSeq" id="WP_382381703.1">
    <property type="nucleotide sequence ID" value="NZ_JBHMEZ010000003.1"/>
</dbReference>
<reference evidence="2 3" key="1">
    <citation type="submission" date="2024-09" db="EMBL/GenBank/DDBJ databases">
        <authorList>
            <person name="Sun Q."/>
            <person name="Mori K."/>
        </authorList>
    </citation>
    <scope>NUCLEOTIDE SEQUENCE [LARGE SCALE GENOMIC DNA]</scope>
    <source>
        <strain evidence="2 3">CECT 8286</strain>
    </source>
</reference>
<keyword evidence="3" id="KW-1185">Reference proteome</keyword>
<evidence type="ECO:0000313" key="3">
    <source>
        <dbReference type="Proteomes" id="UP001589605"/>
    </source>
</evidence>
<accession>A0ABV5EZC8</accession>
<dbReference type="SUPFAM" id="SSF52540">
    <property type="entry name" value="P-loop containing nucleoside triphosphate hydrolases"/>
    <property type="match status" value="1"/>
</dbReference>
<dbReference type="Proteomes" id="UP001589605">
    <property type="component" value="Unassembled WGS sequence"/>
</dbReference>
<gene>
    <name evidence="2" type="ORF">ACFFVB_05445</name>
</gene>
<protein>
    <submittedName>
        <fullName evidence="2">AAA family ATPase</fullName>
    </submittedName>
</protein>
<evidence type="ECO:0000313" key="2">
    <source>
        <dbReference type="EMBL" id="MFB9052519.1"/>
    </source>
</evidence>